<feature type="transmembrane region" description="Helical" evidence="1">
    <location>
        <begin position="152"/>
        <end position="174"/>
    </location>
</feature>
<keyword evidence="1" id="KW-0472">Membrane</keyword>
<accession>A0A067TL12</accession>
<feature type="transmembrane region" description="Helical" evidence="1">
    <location>
        <begin position="117"/>
        <end position="140"/>
    </location>
</feature>
<feature type="transmembrane region" description="Helical" evidence="1">
    <location>
        <begin position="194"/>
        <end position="217"/>
    </location>
</feature>
<feature type="transmembrane region" description="Helical" evidence="1">
    <location>
        <begin position="23"/>
        <end position="43"/>
    </location>
</feature>
<name>A0A067TL12_GALM3</name>
<reference evidence="3" key="1">
    <citation type="journal article" date="2014" name="Proc. Natl. Acad. Sci. U.S.A.">
        <title>Extensive sampling of basidiomycete genomes demonstrates inadequacy of the white-rot/brown-rot paradigm for wood decay fungi.</title>
        <authorList>
            <person name="Riley R."/>
            <person name="Salamov A.A."/>
            <person name="Brown D.W."/>
            <person name="Nagy L.G."/>
            <person name="Floudas D."/>
            <person name="Held B.W."/>
            <person name="Levasseur A."/>
            <person name="Lombard V."/>
            <person name="Morin E."/>
            <person name="Otillar R."/>
            <person name="Lindquist E.A."/>
            <person name="Sun H."/>
            <person name="LaButti K.M."/>
            <person name="Schmutz J."/>
            <person name="Jabbour D."/>
            <person name="Luo H."/>
            <person name="Baker S.E."/>
            <person name="Pisabarro A.G."/>
            <person name="Walton J.D."/>
            <person name="Blanchette R.A."/>
            <person name="Henrissat B."/>
            <person name="Martin F."/>
            <person name="Cullen D."/>
            <person name="Hibbett D.S."/>
            <person name="Grigoriev I.V."/>
        </authorList>
    </citation>
    <scope>NUCLEOTIDE SEQUENCE [LARGE SCALE GENOMIC DNA]</scope>
    <source>
        <strain evidence="3">CBS 339.88</strain>
    </source>
</reference>
<keyword evidence="3" id="KW-1185">Reference proteome</keyword>
<evidence type="ECO:0008006" key="4">
    <source>
        <dbReference type="Google" id="ProtNLM"/>
    </source>
</evidence>
<evidence type="ECO:0000313" key="3">
    <source>
        <dbReference type="Proteomes" id="UP000027222"/>
    </source>
</evidence>
<evidence type="ECO:0000313" key="2">
    <source>
        <dbReference type="EMBL" id="KDR79663.1"/>
    </source>
</evidence>
<keyword evidence="1" id="KW-1133">Transmembrane helix</keyword>
<gene>
    <name evidence="2" type="ORF">GALMADRAFT_137452</name>
</gene>
<dbReference type="AlphaFoldDB" id="A0A067TL12"/>
<evidence type="ECO:0000256" key="1">
    <source>
        <dbReference type="SAM" id="Phobius"/>
    </source>
</evidence>
<feature type="transmembrane region" description="Helical" evidence="1">
    <location>
        <begin position="261"/>
        <end position="280"/>
    </location>
</feature>
<feature type="transmembrane region" description="Helical" evidence="1">
    <location>
        <begin position="229"/>
        <end position="249"/>
    </location>
</feature>
<protein>
    <recommendedName>
        <fullName evidence="4">G-protein coupled receptors family 1 profile domain-containing protein</fullName>
    </recommendedName>
</protein>
<keyword evidence="1" id="KW-0812">Transmembrane</keyword>
<dbReference type="EMBL" id="KL142373">
    <property type="protein sequence ID" value="KDR79663.1"/>
    <property type="molecule type" value="Genomic_DNA"/>
</dbReference>
<feature type="transmembrane region" description="Helical" evidence="1">
    <location>
        <begin position="71"/>
        <end position="89"/>
    </location>
</feature>
<dbReference type="HOGENOM" id="CLU_054795_0_0_1"/>
<organism evidence="2 3">
    <name type="scientific">Galerina marginata (strain CBS 339.88)</name>
    <dbReference type="NCBI Taxonomy" id="685588"/>
    <lineage>
        <taxon>Eukaryota</taxon>
        <taxon>Fungi</taxon>
        <taxon>Dikarya</taxon>
        <taxon>Basidiomycota</taxon>
        <taxon>Agaricomycotina</taxon>
        <taxon>Agaricomycetes</taxon>
        <taxon>Agaricomycetidae</taxon>
        <taxon>Agaricales</taxon>
        <taxon>Agaricineae</taxon>
        <taxon>Strophariaceae</taxon>
        <taxon>Galerina</taxon>
    </lineage>
</organism>
<proteinExistence type="predicted"/>
<sequence>MSTSLPSAAIQQSFIGASLNSTVMGTFLMGIYTMFYFGTVYLYRKSSSINVFKIPTKRAMLVNRSRSRQRMVLATITALYLDAVFQIGLQWHALTRAFVANGTTQGDIFVALLVNPVWFAAVNTLSQVLILILADVLLIWRCYFVWNRSVRAILLPGLLLVAEIGLAIAIVVLILVDSSNVTDEGVRVQTLVQLTLFCVSLATSIAATLLIGVRIHSVSKRSRRRFRHVIEIVVQSSAIYSLALIFQVACNVRPVSLADTVYVAYISYSSALTFVIAGLVPTVMVARVCVAPDDNSQLSTNQHVSRLQFQGQSASHNSEVGMSSAGETDVAIILPPPEEKNTA</sequence>
<dbReference type="OrthoDB" id="2751465at2759"/>
<dbReference type="Proteomes" id="UP000027222">
    <property type="component" value="Unassembled WGS sequence"/>
</dbReference>